<feature type="compositionally biased region" description="Basic and acidic residues" evidence="1">
    <location>
        <begin position="52"/>
        <end position="75"/>
    </location>
</feature>
<evidence type="ECO:0000313" key="3">
    <source>
        <dbReference type="Proteomes" id="UP001364617"/>
    </source>
</evidence>
<gene>
    <name evidence="2" type="ORF">R3I93_020816</name>
</gene>
<name>A0AAN9C936_9TELE</name>
<dbReference type="EMBL" id="JAYKXH010000023">
    <property type="protein sequence ID" value="KAK7125245.1"/>
    <property type="molecule type" value="Genomic_DNA"/>
</dbReference>
<sequence length="122" mass="13282">MSTGPQDSSMEQLRLKRGEHTSYQIFPEPSERMTGPAARPKERLPSIVVEPSGEHRSREEDDPIHDPCDPCDPHDPAGSAQPHVDGAPRCKRASIPSIQIDSRLTPPPSPTSSRVAPPCFPG</sequence>
<comment type="caution">
    <text evidence="2">The sequence shown here is derived from an EMBL/GenBank/DDBJ whole genome shotgun (WGS) entry which is preliminary data.</text>
</comment>
<organism evidence="2 3">
    <name type="scientific">Phoxinus phoxinus</name>
    <name type="common">Eurasian minnow</name>
    <dbReference type="NCBI Taxonomy" id="58324"/>
    <lineage>
        <taxon>Eukaryota</taxon>
        <taxon>Metazoa</taxon>
        <taxon>Chordata</taxon>
        <taxon>Craniata</taxon>
        <taxon>Vertebrata</taxon>
        <taxon>Euteleostomi</taxon>
        <taxon>Actinopterygii</taxon>
        <taxon>Neopterygii</taxon>
        <taxon>Teleostei</taxon>
        <taxon>Ostariophysi</taxon>
        <taxon>Cypriniformes</taxon>
        <taxon>Leuciscidae</taxon>
        <taxon>Phoxininae</taxon>
        <taxon>Phoxinus</taxon>
    </lineage>
</organism>
<feature type="region of interest" description="Disordered" evidence="1">
    <location>
        <begin position="1"/>
        <end position="122"/>
    </location>
</feature>
<accession>A0AAN9C936</accession>
<keyword evidence="3" id="KW-1185">Reference proteome</keyword>
<reference evidence="2 3" key="1">
    <citation type="submission" date="2024-02" db="EMBL/GenBank/DDBJ databases">
        <title>Chromosome-level genome assembly of the Eurasian Minnow (Phoxinus phoxinus).</title>
        <authorList>
            <person name="Oriowo T.O."/>
            <person name="Martin S."/>
            <person name="Stange M."/>
            <person name="Chrysostomakis Y."/>
            <person name="Brown T."/>
            <person name="Winkler S."/>
            <person name="Kukowka S."/>
            <person name="Myers E.W."/>
            <person name="Bohne A."/>
        </authorList>
    </citation>
    <scope>NUCLEOTIDE SEQUENCE [LARGE SCALE GENOMIC DNA]</scope>
    <source>
        <strain evidence="2">ZFMK-TIS-60720</strain>
        <tissue evidence="2">Whole Organism</tissue>
    </source>
</reference>
<proteinExistence type="predicted"/>
<protein>
    <submittedName>
        <fullName evidence="2">Uncharacterized protein</fullName>
    </submittedName>
</protein>
<dbReference type="AlphaFoldDB" id="A0AAN9C936"/>
<evidence type="ECO:0000313" key="2">
    <source>
        <dbReference type="EMBL" id="KAK7125245.1"/>
    </source>
</evidence>
<evidence type="ECO:0000256" key="1">
    <source>
        <dbReference type="SAM" id="MobiDB-lite"/>
    </source>
</evidence>
<feature type="compositionally biased region" description="Low complexity" evidence="1">
    <location>
        <begin position="111"/>
        <end position="122"/>
    </location>
</feature>
<dbReference type="Proteomes" id="UP001364617">
    <property type="component" value="Unassembled WGS sequence"/>
</dbReference>
<feature type="compositionally biased region" description="Polar residues" evidence="1">
    <location>
        <begin position="1"/>
        <end position="11"/>
    </location>
</feature>